<organism evidence="12 13">
    <name type="scientific">Polyplax serrata</name>
    <name type="common">Common mouse louse</name>
    <dbReference type="NCBI Taxonomy" id="468196"/>
    <lineage>
        <taxon>Eukaryota</taxon>
        <taxon>Metazoa</taxon>
        <taxon>Ecdysozoa</taxon>
        <taxon>Arthropoda</taxon>
        <taxon>Hexapoda</taxon>
        <taxon>Insecta</taxon>
        <taxon>Pterygota</taxon>
        <taxon>Neoptera</taxon>
        <taxon>Paraneoptera</taxon>
        <taxon>Psocodea</taxon>
        <taxon>Troctomorpha</taxon>
        <taxon>Phthiraptera</taxon>
        <taxon>Anoplura</taxon>
        <taxon>Polyplacidae</taxon>
        <taxon>Polyplax</taxon>
    </lineage>
</organism>
<keyword evidence="6" id="KW-0654">Proteoglycan</keyword>
<keyword evidence="7 11" id="KW-0472">Membrane</keyword>
<reference evidence="12 13" key="1">
    <citation type="submission" date="2023-09" db="EMBL/GenBank/DDBJ databases">
        <title>Genomes of two closely related lineages of the louse Polyplax serrata with different host specificities.</title>
        <authorList>
            <person name="Martinu J."/>
            <person name="Tarabai H."/>
            <person name="Stefka J."/>
            <person name="Hypsa V."/>
        </authorList>
    </citation>
    <scope>NUCLEOTIDE SEQUENCE [LARGE SCALE GENOMIC DNA]</scope>
    <source>
        <strain evidence="12">98ZLc_SE</strain>
    </source>
</reference>
<gene>
    <name evidence="12" type="ORF">RUM44_003861</name>
</gene>
<keyword evidence="5" id="KW-0732">Signal</keyword>
<comment type="caution">
    <text evidence="12">The sequence shown here is derived from an EMBL/GenBank/DDBJ whole genome shotgun (WGS) entry which is preliminary data.</text>
</comment>
<evidence type="ECO:0000313" key="12">
    <source>
        <dbReference type="EMBL" id="KAK6633260.1"/>
    </source>
</evidence>
<evidence type="ECO:0000256" key="9">
    <source>
        <dbReference type="ARBA" id="ARBA00023207"/>
    </source>
</evidence>
<protein>
    <submittedName>
        <fullName evidence="12">Uncharacterized protein</fullName>
    </submittedName>
</protein>
<proteinExistence type="inferred from homology"/>
<dbReference type="EMBL" id="JAWJWF010000004">
    <property type="protein sequence ID" value="KAK6633260.1"/>
    <property type="molecule type" value="Genomic_DNA"/>
</dbReference>
<keyword evidence="11" id="KW-0812">Transmembrane</keyword>
<keyword evidence="11" id="KW-1133">Transmembrane helix</keyword>
<dbReference type="Pfam" id="PF01153">
    <property type="entry name" value="Glypican"/>
    <property type="match status" value="1"/>
</dbReference>
<evidence type="ECO:0000256" key="4">
    <source>
        <dbReference type="ARBA" id="ARBA00022622"/>
    </source>
</evidence>
<name>A0ABR1B189_POLSC</name>
<keyword evidence="3" id="KW-1003">Cell membrane</keyword>
<evidence type="ECO:0000256" key="8">
    <source>
        <dbReference type="ARBA" id="ARBA00023180"/>
    </source>
</evidence>
<dbReference type="InterPro" id="IPR001863">
    <property type="entry name" value="Glypican"/>
</dbReference>
<feature type="transmembrane region" description="Helical" evidence="11">
    <location>
        <begin position="7"/>
        <end position="26"/>
    </location>
</feature>
<keyword evidence="9" id="KW-0357">Heparan sulfate</keyword>
<dbReference type="Proteomes" id="UP001359485">
    <property type="component" value="Unassembled WGS sequence"/>
</dbReference>
<evidence type="ECO:0000256" key="3">
    <source>
        <dbReference type="ARBA" id="ARBA00022475"/>
    </source>
</evidence>
<evidence type="ECO:0000256" key="6">
    <source>
        <dbReference type="ARBA" id="ARBA00022974"/>
    </source>
</evidence>
<evidence type="ECO:0000256" key="1">
    <source>
        <dbReference type="ARBA" id="ARBA00004609"/>
    </source>
</evidence>
<evidence type="ECO:0000256" key="5">
    <source>
        <dbReference type="ARBA" id="ARBA00022729"/>
    </source>
</evidence>
<comment type="similarity">
    <text evidence="2">Belongs to the glypican family.</text>
</comment>
<sequence length="188" mass="21055">MSKIGKTLIAMEGLGVCSVISFLILINLNSVVTNPATGTSKVRTTLTSCHHVEPLLTKLNSSIPRYPMNGTQESICSSDKSRTCCTPQIEKELMFQVRQNFRDLLYHNSKSIEGVLAKTTRMLEELFKEVDEQESSEKAENGFHGLEVLSKRKLSNEIYEVSDLQTRRLVTLASSSPKMESRGIHFSK</sequence>
<keyword evidence="10" id="KW-0449">Lipoprotein</keyword>
<keyword evidence="8" id="KW-0325">Glycoprotein</keyword>
<evidence type="ECO:0000256" key="7">
    <source>
        <dbReference type="ARBA" id="ARBA00023136"/>
    </source>
</evidence>
<evidence type="ECO:0000313" key="13">
    <source>
        <dbReference type="Proteomes" id="UP001359485"/>
    </source>
</evidence>
<accession>A0ABR1B189</accession>
<evidence type="ECO:0000256" key="10">
    <source>
        <dbReference type="ARBA" id="ARBA00023288"/>
    </source>
</evidence>
<keyword evidence="4" id="KW-0336">GPI-anchor</keyword>
<keyword evidence="13" id="KW-1185">Reference proteome</keyword>
<comment type="subcellular location">
    <subcellularLocation>
        <location evidence="1">Cell membrane</location>
        <topology evidence="1">Lipid-anchor</topology>
        <topology evidence="1">GPI-anchor</topology>
    </subcellularLocation>
</comment>
<evidence type="ECO:0000256" key="2">
    <source>
        <dbReference type="ARBA" id="ARBA00010260"/>
    </source>
</evidence>
<evidence type="ECO:0000256" key="11">
    <source>
        <dbReference type="SAM" id="Phobius"/>
    </source>
</evidence>